<dbReference type="Gene3D" id="3.90.180.10">
    <property type="entry name" value="Medium-chain alcohol dehydrogenases, catalytic domain"/>
    <property type="match status" value="2"/>
</dbReference>
<dbReference type="Pfam" id="PF00107">
    <property type="entry name" value="ADH_zinc_N"/>
    <property type="match status" value="1"/>
</dbReference>
<feature type="domain" description="Enoyl reductase (ER)" evidence="7">
    <location>
        <begin position="34"/>
        <end position="401"/>
    </location>
</feature>
<name>A0ABT0MT96_9GAMM</name>
<dbReference type="EMBL" id="JAKPBZ010000110">
    <property type="protein sequence ID" value="MCL2893056.1"/>
    <property type="molecule type" value="Genomic_DNA"/>
</dbReference>
<dbReference type="GO" id="GO:0016491">
    <property type="term" value="F:oxidoreductase activity"/>
    <property type="evidence" value="ECO:0007669"/>
    <property type="project" value="UniProtKB-KW"/>
</dbReference>
<dbReference type="SUPFAM" id="SSF50129">
    <property type="entry name" value="GroES-like"/>
    <property type="match status" value="1"/>
</dbReference>
<dbReference type="InterPro" id="IPR013154">
    <property type="entry name" value="ADH-like_N"/>
</dbReference>
<dbReference type="PANTHER" id="PTHR44154:SF1">
    <property type="entry name" value="QUINONE OXIDOREDUCTASE"/>
    <property type="match status" value="1"/>
</dbReference>
<keyword evidence="9" id="KW-1185">Reference proteome</keyword>
<dbReference type="EC" id="1.3.1.85" evidence="8"/>
<keyword evidence="3" id="KW-0963">Cytoplasm</keyword>
<dbReference type="PANTHER" id="PTHR44154">
    <property type="entry name" value="QUINONE OXIDOREDUCTASE"/>
    <property type="match status" value="1"/>
</dbReference>
<evidence type="ECO:0000256" key="1">
    <source>
        <dbReference type="ARBA" id="ARBA00004496"/>
    </source>
</evidence>
<dbReference type="SUPFAM" id="SSF51735">
    <property type="entry name" value="NAD(P)-binding Rossmann-fold domains"/>
    <property type="match status" value="1"/>
</dbReference>
<dbReference type="InterPro" id="IPR010085">
    <property type="entry name" value="Crot_CoA_red"/>
</dbReference>
<dbReference type="Proteomes" id="UP001203069">
    <property type="component" value="Unassembled WGS sequence"/>
</dbReference>
<keyword evidence="6" id="KW-0007">Acetylation</keyword>
<evidence type="ECO:0000256" key="5">
    <source>
        <dbReference type="ARBA" id="ARBA00022884"/>
    </source>
</evidence>
<keyword evidence="4" id="KW-0521">NADP</keyword>
<comment type="caution">
    <text evidence="8">The sequence shown here is derived from an EMBL/GenBank/DDBJ whole genome shotgun (WGS) entry which is preliminary data.</text>
</comment>
<dbReference type="InterPro" id="IPR051603">
    <property type="entry name" value="Zinc-ADH_QOR/CCCR"/>
</dbReference>
<dbReference type="Pfam" id="PF08240">
    <property type="entry name" value="ADH_N"/>
    <property type="match status" value="1"/>
</dbReference>
<comment type="subunit">
    <text evidence="2">Homotetramer.</text>
</comment>
<dbReference type="RefSeq" id="WP_249244610.1">
    <property type="nucleotide sequence ID" value="NZ_JAKPBZ010000110.1"/>
</dbReference>
<evidence type="ECO:0000256" key="4">
    <source>
        <dbReference type="ARBA" id="ARBA00022857"/>
    </source>
</evidence>
<dbReference type="InterPro" id="IPR011032">
    <property type="entry name" value="GroES-like_sf"/>
</dbReference>
<comment type="subcellular location">
    <subcellularLocation>
        <location evidence="1">Cytoplasm</location>
    </subcellularLocation>
</comment>
<organism evidence="8 9">
    <name type="scientific">Brenneria tiliae</name>
    <dbReference type="NCBI Taxonomy" id="2914984"/>
    <lineage>
        <taxon>Bacteria</taxon>
        <taxon>Pseudomonadati</taxon>
        <taxon>Pseudomonadota</taxon>
        <taxon>Gammaproteobacteria</taxon>
        <taxon>Enterobacterales</taxon>
        <taxon>Pectobacteriaceae</taxon>
        <taxon>Brenneria</taxon>
    </lineage>
</organism>
<dbReference type="NCBIfam" id="TIGR01751">
    <property type="entry name" value="crot-CoA-red"/>
    <property type="match status" value="1"/>
</dbReference>
<dbReference type="SMART" id="SM00829">
    <property type="entry name" value="PKS_ER"/>
    <property type="match status" value="1"/>
</dbReference>
<sequence length="433" mass="47850">MKTVTAMENESMAMNVDIPETMKAYIIRPERYGDPINAIKGEMVKVPALSPKQVLIHVMAAGLNYNNVWAALGKPVDVISARKKKYPDAESFHIGGSEASGIVCAVGSEVSSVKPGDAVVVSCSVYDATSIESRLSPDPMFTRTQEIYGYERNYGSFAEYTRVEDYQCFPKPAFLSWEESATLMLNGPTAYKQLTHWVPNHVKPGDAVLIWGAAGGLGSLSVQIVKALGGLPVAVVSSDEKGKYVRDLGAVGYLVRKKYHHLGRLPDLTSEAYSSWSRAFANFRRDFFKALGKKELPKLVIEHSGQDTFPTSLQICDRSGMVVTVGGTSGYNCDFDVRHLWMLQKRIQGSHYANIRECREFLHLVNQKKIVPTMNRLFEFAEIPYAHQELMTGKIHGNAAILVNAPSRGLGVMTEQTGRVHEKKPSENIQASN</sequence>
<dbReference type="Gene3D" id="3.40.50.720">
    <property type="entry name" value="NAD(P)-binding Rossmann-like Domain"/>
    <property type="match status" value="1"/>
</dbReference>
<gene>
    <name evidence="8" type="primary">ccrA</name>
    <name evidence="8" type="ORF">MFP26_10210</name>
</gene>
<accession>A0ABT0MT96</accession>
<evidence type="ECO:0000313" key="8">
    <source>
        <dbReference type="EMBL" id="MCL2893056.1"/>
    </source>
</evidence>
<dbReference type="InterPro" id="IPR020843">
    <property type="entry name" value="ER"/>
</dbReference>
<evidence type="ECO:0000259" key="7">
    <source>
        <dbReference type="SMART" id="SM00829"/>
    </source>
</evidence>
<dbReference type="PROSITE" id="PS01162">
    <property type="entry name" value="QOR_ZETA_CRYSTAL"/>
    <property type="match status" value="1"/>
</dbReference>
<evidence type="ECO:0000256" key="2">
    <source>
        <dbReference type="ARBA" id="ARBA00011881"/>
    </source>
</evidence>
<dbReference type="InterPro" id="IPR036291">
    <property type="entry name" value="NAD(P)-bd_dom_sf"/>
</dbReference>
<keyword evidence="8" id="KW-0560">Oxidoreductase</keyword>
<evidence type="ECO:0000313" key="9">
    <source>
        <dbReference type="Proteomes" id="UP001203069"/>
    </source>
</evidence>
<evidence type="ECO:0000256" key="6">
    <source>
        <dbReference type="ARBA" id="ARBA00022990"/>
    </source>
</evidence>
<proteinExistence type="predicted"/>
<dbReference type="InterPro" id="IPR013149">
    <property type="entry name" value="ADH-like_C"/>
</dbReference>
<evidence type="ECO:0000256" key="3">
    <source>
        <dbReference type="ARBA" id="ARBA00022490"/>
    </source>
</evidence>
<keyword evidence="5" id="KW-0694">RNA-binding</keyword>
<reference evidence="8 9" key="1">
    <citation type="submission" date="2022-02" db="EMBL/GenBank/DDBJ databases">
        <title>Description of Brenneria tiliae sp. nov. isolated from symptomatic Tilia x moltkei and Tilia x europaea trees in the UK.</title>
        <authorList>
            <person name="Kile H."/>
        </authorList>
    </citation>
    <scope>NUCLEOTIDE SEQUENCE [LARGE SCALE GENOMIC DNA]</scope>
    <source>
        <strain evidence="8 9">MC1SB4.1</strain>
    </source>
</reference>
<dbReference type="InterPro" id="IPR002364">
    <property type="entry name" value="Quin_OxRdtase/zeta-crystal_CS"/>
</dbReference>
<protein>
    <submittedName>
        <fullName evidence="8">Crotonyl-CoA carboxylase/reductase</fullName>
        <ecNumber evidence="8">1.3.1.85</ecNumber>
    </submittedName>
</protein>